<protein>
    <submittedName>
        <fullName evidence="2">Gfo/Idh/MocA family oxidoreductase</fullName>
    </submittedName>
</protein>
<dbReference type="SUPFAM" id="SSF51735">
    <property type="entry name" value="NAD(P)-binding Rossmann-fold domains"/>
    <property type="match status" value="1"/>
</dbReference>
<dbReference type="Pfam" id="PF01408">
    <property type="entry name" value="GFO_IDH_MocA"/>
    <property type="match status" value="1"/>
</dbReference>
<dbReference type="InterPro" id="IPR051450">
    <property type="entry name" value="Gfo/Idh/MocA_Oxidoreductases"/>
</dbReference>
<dbReference type="InterPro" id="IPR036291">
    <property type="entry name" value="NAD(P)-bd_dom_sf"/>
</dbReference>
<dbReference type="Gene3D" id="3.40.50.720">
    <property type="entry name" value="NAD(P)-binding Rossmann-like Domain"/>
    <property type="match status" value="1"/>
</dbReference>
<dbReference type="EMBL" id="JBBMER010000007">
    <property type="protein sequence ID" value="MEQ2380212.1"/>
    <property type="molecule type" value="Genomic_DNA"/>
</dbReference>
<evidence type="ECO:0000313" key="2">
    <source>
        <dbReference type="EMBL" id="MEQ2380212.1"/>
    </source>
</evidence>
<evidence type="ECO:0000313" key="3">
    <source>
        <dbReference type="Proteomes" id="UP001442364"/>
    </source>
</evidence>
<name>A0ABV1BY01_9FIRM</name>
<dbReference type="Proteomes" id="UP001442364">
    <property type="component" value="Unassembled WGS sequence"/>
</dbReference>
<proteinExistence type="predicted"/>
<dbReference type="RefSeq" id="WP_055177110.1">
    <property type="nucleotide sequence ID" value="NZ_JBBMER010000007.1"/>
</dbReference>
<keyword evidence="3" id="KW-1185">Reference proteome</keyword>
<accession>A0ABV1BY01</accession>
<feature type="domain" description="Gfo/Idh/MocA-like oxidoreductase N-terminal" evidence="1">
    <location>
        <begin position="6"/>
        <end position="110"/>
    </location>
</feature>
<organism evidence="2 3">
    <name type="scientific">[Lactobacillus] rogosae</name>
    <dbReference type="NCBI Taxonomy" id="706562"/>
    <lineage>
        <taxon>Bacteria</taxon>
        <taxon>Bacillati</taxon>
        <taxon>Bacillota</taxon>
        <taxon>Clostridia</taxon>
        <taxon>Lachnospirales</taxon>
        <taxon>Lachnospiraceae</taxon>
        <taxon>Lachnospira</taxon>
    </lineage>
</organism>
<reference evidence="2 3" key="1">
    <citation type="submission" date="2024-03" db="EMBL/GenBank/DDBJ databases">
        <title>Human intestinal bacterial collection.</title>
        <authorList>
            <person name="Pauvert C."/>
            <person name="Hitch T.C.A."/>
            <person name="Clavel T."/>
        </authorList>
    </citation>
    <scope>NUCLEOTIDE SEQUENCE [LARGE SCALE GENOMIC DNA]</scope>
    <source>
        <strain evidence="2 3">CLA-AA-H255</strain>
    </source>
</reference>
<evidence type="ECO:0000259" key="1">
    <source>
        <dbReference type="Pfam" id="PF01408"/>
    </source>
</evidence>
<gene>
    <name evidence="2" type="ORF">WMO14_10005</name>
</gene>
<sequence>MGKYHFIIIGSGWRSLYYVRIAKAMPDILRLDAMYCRTQEKADKMAEEFSIHTTTSIEECVGYKPDFAVVAVNKTSICDVSIEWMDRGITVLSETPAALDMDSLKKLYRYHMSDDKTDKKQVVAEQYREYPYNKARINLVNSGVLGDISCLNISIAHEYHGFSLIRAYLGIKPDENYTVSGKIYEFPTTQTLTRYDKFTDGRTAPKKRCVAVFEFESGKVAWYDFDSEQYRSPIRKNMIKVQGVRGELINNELYYLDENNEGQYQKIVTDVNATHTKDTNPNLSIVREIEKIMCGENVLYEPELGMRGLSEDETAIAGLMIGTAKYSRGEAESPYSMEDAFADAYASILLDEAVRTSNKVSSCIEKICIAKNK</sequence>
<dbReference type="PANTHER" id="PTHR43377">
    <property type="entry name" value="BILIVERDIN REDUCTASE A"/>
    <property type="match status" value="1"/>
</dbReference>
<dbReference type="PANTHER" id="PTHR43377:SF1">
    <property type="entry name" value="BILIVERDIN REDUCTASE A"/>
    <property type="match status" value="1"/>
</dbReference>
<dbReference type="InterPro" id="IPR000683">
    <property type="entry name" value="Gfo/Idh/MocA-like_OxRdtase_N"/>
</dbReference>
<comment type="caution">
    <text evidence="2">The sequence shown here is derived from an EMBL/GenBank/DDBJ whole genome shotgun (WGS) entry which is preliminary data.</text>
</comment>